<dbReference type="Gene3D" id="3.40.640.10">
    <property type="entry name" value="Type I PLP-dependent aspartate aminotransferase-like (Major domain)"/>
    <property type="match status" value="1"/>
</dbReference>
<dbReference type="NCBIfam" id="NF006719">
    <property type="entry name" value="PRK09257.1"/>
    <property type="match status" value="1"/>
</dbReference>
<feature type="domain" description="Aminotransferase class I/classII large" evidence="7">
    <location>
        <begin position="27"/>
        <end position="385"/>
    </location>
</feature>
<evidence type="ECO:0000256" key="6">
    <source>
        <dbReference type="ARBA" id="ARBA00022898"/>
    </source>
</evidence>
<evidence type="ECO:0000259" key="7">
    <source>
        <dbReference type="Pfam" id="PF00155"/>
    </source>
</evidence>
<dbReference type="InterPro" id="IPR015422">
    <property type="entry name" value="PyrdxlP-dep_Trfase_small"/>
</dbReference>
<comment type="cofactor">
    <cofactor evidence="1">
        <name>pyridoxal 5'-phosphate</name>
        <dbReference type="ChEBI" id="CHEBI:597326"/>
    </cofactor>
</comment>
<dbReference type="Gene3D" id="3.90.1150.10">
    <property type="entry name" value="Aspartate Aminotransferase, domain 1"/>
    <property type="match status" value="1"/>
</dbReference>
<evidence type="ECO:0000313" key="9">
    <source>
        <dbReference type="Proteomes" id="UP001366060"/>
    </source>
</evidence>
<comment type="caution">
    <text evidence="8">The sequence shown here is derived from an EMBL/GenBank/DDBJ whole genome shotgun (WGS) entry which is preliminary data.</text>
</comment>
<gene>
    <name evidence="8" type="ORF">V6255_05365</name>
</gene>
<sequence>MLENLPIVQGDPLWALLHQFNADQRDHKIDMLVGVYRDETGQTPVMQQVQKAEQKLAAVAESKSYKMLSGNLEFNDHMAKFLLGDSERFSDQCTIQTVGGSGALRVIADFVATLSPDAVIWNTNPGYLNHRPIMEGAGLNVEPFRWQHVGGVLDIEACFEDLEQAKEGDILLLHGSCHNPSGVDPSLAQWQQFIDFCLAKKVVPFIDIAYQGFGDGPEEDAAGLRLFVEQVDFMLVAASCSKNMGLYCERTGVAMVITNDHSQHAPLRTLLERITRANYSMPPNHGAAVASLLFSDPEPWLAELSVCRERINDLRKALGNLLLEMNAPVSLQAVTRQKGMFSLLPLTPEQMTALREKHAIYGMLNGRINIAGLKQAQVSYLAKALVDVMKSEC</sequence>
<dbReference type="InterPro" id="IPR004839">
    <property type="entry name" value="Aminotransferase_I/II_large"/>
</dbReference>
<dbReference type="SUPFAM" id="SSF53383">
    <property type="entry name" value="PLP-dependent transferases"/>
    <property type="match status" value="1"/>
</dbReference>
<evidence type="ECO:0000256" key="5">
    <source>
        <dbReference type="ARBA" id="ARBA00022679"/>
    </source>
</evidence>
<dbReference type="PRINTS" id="PR00799">
    <property type="entry name" value="TRANSAMINASE"/>
</dbReference>
<dbReference type="EMBL" id="JBAKBA010000008">
    <property type="protein sequence ID" value="MEL0658566.1"/>
    <property type="molecule type" value="Genomic_DNA"/>
</dbReference>
<organism evidence="8 9">
    <name type="scientific">Psychromonas arctica</name>
    <dbReference type="NCBI Taxonomy" id="168275"/>
    <lineage>
        <taxon>Bacteria</taxon>
        <taxon>Pseudomonadati</taxon>
        <taxon>Pseudomonadota</taxon>
        <taxon>Gammaproteobacteria</taxon>
        <taxon>Alteromonadales</taxon>
        <taxon>Psychromonadaceae</taxon>
        <taxon>Psychromonas</taxon>
    </lineage>
</organism>
<evidence type="ECO:0000256" key="1">
    <source>
        <dbReference type="ARBA" id="ARBA00001933"/>
    </source>
</evidence>
<protein>
    <submittedName>
        <fullName evidence="8">Aromatic amino acid transaminase</fullName>
    </submittedName>
</protein>
<keyword evidence="6" id="KW-0663">Pyridoxal phosphate</keyword>
<name>A0ABU9HAC5_9GAMM</name>
<dbReference type="InterPro" id="IPR015424">
    <property type="entry name" value="PyrdxlP-dep_Trfase"/>
</dbReference>
<keyword evidence="5" id="KW-0808">Transferase</keyword>
<dbReference type="Proteomes" id="UP001366060">
    <property type="component" value="Unassembled WGS sequence"/>
</dbReference>
<keyword evidence="9" id="KW-1185">Reference proteome</keyword>
<accession>A0ABU9HAC5</accession>
<dbReference type="CDD" id="cd00609">
    <property type="entry name" value="AAT_like"/>
    <property type="match status" value="1"/>
</dbReference>
<dbReference type="Pfam" id="PF00155">
    <property type="entry name" value="Aminotran_1_2"/>
    <property type="match status" value="1"/>
</dbReference>
<evidence type="ECO:0000256" key="4">
    <source>
        <dbReference type="ARBA" id="ARBA00022576"/>
    </source>
</evidence>
<keyword evidence="4" id="KW-0032">Aminotransferase</keyword>
<reference evidence="8 9" key="1">
    <citation type="submission" date="2024-02" db="EMBL/GenBank/DDBJ databases">
        <title>Bacteria isolated from the canopy kelp, Nereocystis luetkeana.</title>
        <authorList>
            <person name="Pfister C.A."/>
            <person name="Younker I.T."/>
            <person name="Light S.H."/>
        </authorList>
    </citation>
    <scope>NUCLEOTIDE SEQUENCE [LARGE SCALE GENOMIC DNA]</scope>
    <source>
        <strain evidence="8 9">TI.2.07</strain>
    </source>
</reference>
<evidence type="ECO:0000256" key="3">
    <source>
        <dbReference type="ARBA" id="ARBA00011738"/>
    </source>
</evidence>
<dbReference type="PANTHER" id="PTHR11879:SF22">
    <property type="entry name" value="ASPARTATE AMINOTRANSFERASE, MITOCHONDRIAL"/>
    <property type="match status" value="1"/>
</dbReference>
<comment type="subunit">
    <text evidence="3">Homodimer.</text>
</comment>
<dbReference type="PANTHER" id="PTHR11879">
    <property type="entry name" value="ASPARTATE AMINOTRANSFERASE"/>
    <property type="match status" value="1"/>
</dbReference>
<evidence type="ECO:0000256" key="2">
    <source>
        <dbReference type="ARBA" id="ARBA00007441"/>
    </source>
</evidence>
<proteinExistence type="inferred from homology"/>
<evidence type="ECO:0000313" key="8">
    <source>
        <dbReference type="EMBL" id="MEL0658566.1"/>
    </source>
</evidence>
<dbReference type="InterPro" id="IPR000796">
    <property type="entry name" value="Asp_trans"/>
</dbReference>
<comment type="similarity">
    <text evidence="2">Belongs to the class-I pyridoxal-phosphate-dependent aminotransferase family.</text>
</comment>
<dbReference type="RefSeq" id="WP_341627214.1">
    <property type="nucleotide sequence ID" value="NZ_JBAKBA010000008.1"/>
</dbReference>
<dbReference type="InterPro" id="IPR015421">
    <property type="entry name" value="PyrdxlP-dep_Trfase_major"/>
</dbReference>